<gene>
    <name evidence="3" type="ORF">TCIL3000_0_44670</name>
</gene>
<feature type="domain" description="Peptidase C51" evidence="2">
    <location>
        <begin position="108"/>
        <end position="260"/>
    </location>
</feature>
<reference evidence="3 4" key="2">
    <citation type="journal article" date="2012" name="Proc. Natl. Acad. Sci. U.S.A.">
        <title>Antigenic diversity is generated by distinct evolutionary mechanisms in African trypanosome species.</title>
        <authorList>
            <person name="Jackson A.P."/>
            <person name="Berry A."/>
            <person name="Aslett M."/>
            <person name="Allison H.C."/>
            <person name="Burton P."/>
            <person name="Vavrova-Anderson J."/>
            <person name="Brown R."/>
            <person name="Browne H."/>
            <person name="Corton N."/>
            <person name="Hauser H."/>
            <person name="Gamble J."/>
            <person name="Gilderthorp R."/>
            <person name="Marcello L."/>
            <person name="McQuillan J."/>
            <person name="Otto T.D."/>
            <person name="Quail M.A."/>
            <person name="Sanders M.J."/>
            <person name="van Tonder A."/>
            <person name="Ginger M.L."/>
            <person name="Field M.C."/>
            <person name="Barry J.D."/>
            <person name="Hertz-Fowler C."/>
            <person name="Berriman M."/>
        </authorList>
    </citation>
    <scope>NUCLEOTIDE SEQUENCE [LARGE SCALE GENOMIC DNA]</scope>
    <source>
        <strain evidence="3 4">IL3000</strain>
    </source>
</reference>
<dbReference type="OMA" id="YLYEIHY"/>
<feature type="transmembrane region" description="Helical" evidence="1">
    <location>
        <begin position="28"/>
        <end position="47"/>
    </location>
</feature>
<evidence type="ECO:0000313" key="3">
    <source>
        <dbReference type="EMBL" id="CCD13760.1"/>
    </source>
</evidence>
<evidence type="ECO:0000259" key="2">
    <source>
        <dbReference type="PROSITE" id="PS50911"/>
    </source>
</evidence>
<organism evidence="3 4">
    <name type="scientific">Trypanosoma congolense (strain IL3000)</name>
    <dbReference type="NCBI Taxonomy" id="1068625"/>
    <lineage>
        <taxon>Eukaryota</taxon>
        <taxon>Discoba</taxon>
        <taxon>Euglenozoa</taxon>
        <taxon>Kinetoplastea</taxon>
        <taxon>Metakinetoplastina</taxon>
        <taxon>Trypanosomatida</taxon>
        <taxon>Trypanosomatidae</taxon>
        <taxon>Trypanosoma</taxon>
        <taxon>Nannomonas</taxon>
    </lineage>
</organism>
<dbReference type="Proteomes" id="UP000000702">
    <property type="component" value="Unassembled WGS sequence"/>
</dbReference>
<dbReference type="EMBL" id="CAEQ01001274">
    <property type="protein sequence ID" value="CCD13760.1"/>
    <property type="molecule type" value="Genomic_DNA"/>
</dbReference>
<reference evidence="4" key="1">
    <citation type="submission" date="2011-07" db="EMBL/GenBank/DDBJ databases">
        <title>Divergent evolution of antigenic variation in African trypanosomes.</title>
        <authorList>
            <person name="Jackson A.P."/>
            <person name="Berry A."/>
            <person name="Allison H.C."/>
            <person name="Burton P."/>
            <person name="Anderson J."/>
            <person name="Aslett M."/>
            <person name="Brown R."/>
            <person name="Corton N."/>
            <person name="Harris D."/>
            <person name="Hauser H."/>
            <person name="Gamble J."/>
            <person name="Gilderthorp R."/>
            <person name="McQuillan J."/>
            <person name="Quail M.A."/>
            <person name="Sanders M."/>
            <person name="Van Tonder A."/>
            <person name="Ginger M.L."/>
            <person name="Donelson J.E."/>
            <person name="Field M.C."/>
            <person name="Barry J.D."/>
            <person name="Berriman M."/>
            <person name="Hertz-Fowler C."/>
        </authorList>
    </citation>
    <scope>NUCLEOTIDE SEQUENCE [LARGE SCALE GENOMIC DNA]</scope>
    <source>
        <strain evidence="4">IL3000</strain>
    </source>
</reference>
<dbReference type="PANTHER" id="PTHR30094:SF14">
    <property type="entry name" value="D-ALANYL-GLYCYL ENDOPEPTIDASE-LIKE PROTEIN"/>
    <property type="match status" value="1"/>
</dbReference>
<dbReference type="InterPro" id="IPR051705">
    <property type="entry name" value="Gsp_Synthetase/Amidase"/>
</dbReference>
<dbReference type="InterPro" id="IPR038765">
    <property type="entry name" value="Papain-like_cys_pep_sf"/>
</dbReference>
<dbReference type="Gene3D" id="3.90.1720.10">
    <property type="entry name" value="endopeptidase domain like (from Nostoc punctiforme)"/>
    <property type="match status" value="1"/>
</dbReference>
<keyword evidence="1" id="KW-0812">Transmembrane</keyword>
<evidence type="ECO:0000313" key="4">
    <source>
        <dbReference type="Proteomes" id="UP000000702"/>
    </source>
</evidence>
<dbReference type="VEuPathDB" id="TriTrypDB:TcIL3000_0_44670"/>
<dbReference type="Pfam" id="PF05257">
    <property type="entry name" value="CHAP"/>
    <property type="match status" value="1"/>
</dbReference>
<dbReference type="PANTHER" id="PTHR30094">
    <property type="entry name" value="BIFUNCTIONAL GLUTATHIONYLSPERMIDINE SYNTHETASE/AMIDASE-RELATED"/>
    <property type="match status" value="1"/>
</dbReference>
<sequence length="274" mass="30664">MTPRANTEGCDTLLGDDREVVRRKSCPAYFLLSFFLVILLAMFYHAASPLWKEKGDDYLRTGAGIVDVPPGCRRGCATPFGSVLGEYNGVKGMSNCDSDTCIADHWHTIDVSELRDAIRMETFPSSYGVKWQCVEYARRYWVLRGTPKPAAFGSVEGAADIWDLDNVALLDGTTRPLLKFQNENATAAGSRPRAGDLLIYPRQPNGFPYGHVAVVAGVEERRLFVAEQNWDNQQWPGPYHNYSRELKLTCDASSTRCSVHEEGNIVVQGWVRYE</sequence>
<name>F9W970_TRYCI</name>
<comment type="caution">
    <text evidence="3">The sequence shown here is derived from an EMBL/GenBank/DDBJ whole genome shotgun (WGS) entry which is preliminary data.</text>
</comment>
<dbReference type="InterPro" id="IPR007921">
    <property type="entry name" value="CHAP_dom"/>
</dbReference>
<dbReference type="AlphaFoldDB" id="F9W970"/>
<keyword evidence="1" id="KW-0472">Membrane</keyword>
<accession>F9W970</accession>
<keyword evidence="4" id="KW-1185">Reference proteome</keyword>
<dbReference type="PROSITE" id="PS50911">
    <property type="entry name" value="CHAP"/>
    <property type="match status" value="1"/>
</dbReference>
<protein>
    <submittedName>
        <fullName evidence="3">WGS project CAEQ00000000 data, annotated contig 1829</fullName>
    </submittedName>
</protein>
<evidence type="ECO:0000256" key="1">
    <source>
        <dbReference type="SAM" id="Phobius"/>
    </source>
</evidence>
<dbReference type="GO" id="GO:0016874">
    <property type="term" value="F:ligase activity"/>
    <property type="evidence" value="ECO:0007669"/>
    <property type="project" value="TreeGrafter"/>
</dbReference>
<keyword evidence="1" id="KW-1133">Transmembrane helix</keyword>
<proteinExistence type="predicted"/>
<dbReference type="SUPFAM" id="SSF54001">
    <property type="entry name" value="Cysteine proteinases"/>
    <property type="match status" value="1"/>
</dbReference>